<gene>
    <name evidence="2" type="ORF">Pfra01_001318500</name>
</gene>
<dbReference type="OrthoDB" id="121265at2759"/>
<evidence type="ECO:0000313" key="3">
    <source>
        <dbReference type="Proteomes" id="UP001165121"/>
    </source>
</evidence>
<reference evidence="2" key="1">
    <citation type="submission" date="2023-04" db="EMBL/GenBank/DDBJ databases">
        <title>Phytophthora fragariaefolia NBRC 109709.</title>
        <authorList>
            <person name="Ichikawa N."/>
            <person name="Sato H."/>
            <person name="Tonouchi N."/>
        </authorList>
    </citation>
    <scope>NUCLEOTIDE SEQUENCE</scope>
    <source>
        <strain evidence="2">NBRC 109709</strain>
    </source>
</reference>
<dbReference type="AlphaFoldDB" id="A0A9W6XMT0"/>
<dbReference type="EMBL" id="BSXT01001343">
    <property type="protein sequence ID" value="GMF41509.1"/>
    <property type="molecule type" value="Genomic_DNA"/>
</dbReference>
<sequence>MSSVVRNDEKTSTHEEATGEKDDEDGRSIQDDEEETRQDDQEPPSSPAEPTTSTSLLVSAEDIAPVSGLSGIDLPLQLAAEYTKFGHRGVRRGYAGDLRSIVLTWPSRLGATESILPGDMVWCYGKHGLDGHIGLVKVVSLGDTLDEVMVEDANGIVTSVQMHQVRRLKEYLIRKGKIQLRGIQ</sequence>
<evidence type="ECO:0000256" key="1">
    <source>
        <dbReference type="SAM" id="MobiDB-lite"/>
    </source>
</evidence>
<organism evidence="2 3">
    <name type="scientific">Phytophthora fragariaefolia</name>
    <dbReference type="NCBI Taxonomy" id="1490495"/>
    <lineage>
        <taxon>Eukaryota</taxon>
        <taxon>Sar</taxon>
        <taxon>Stramenopiles</taxon>
        <taxon>Oomycota</taxon>
        <taxon>Peronosporomycetes</taxon>
        <taxon>Peronosporales</taxon>
        <taxon>Peronosporaceae</taxon>
        <taxon>Phytophthora</taxon>
    </lineage>
</organism>
<accession>A0A9W6XMT0</accession>
<keyword evidence="3" id="KW-1185">Reference proteome</keyword>
<feature type="compositionally biased region" description="Basic and acidic residues" evidence="1">
    <location>
        <begin position="1"/>
        <end position="30"/>
    </location>
</feature>
<name>A0A9W6XMT0_9STRA</name>
<proteinExistence type="predicted"/>
<comment type="caution">
    <text evidence="2">The sequence shown here is derived from an EMBL/GenBank/DDBJ whole genome shotgun (WGS) entry which is preliminary data.</text>
</comment>
<dbReference type="Proteomes" id="UP001165121">
    <property type="component" value="Unassembled WGS sequence"/>
</dbReference>
<feature type="region of interest" description="Disordered" evidence="1">
    <location>
        <begin position="1"/>
        <end position="54"/>
    </location>
</feature>
<evidence type="ECO:0000313" key="2">
    <source>
        <dbReference type="EMBL" id="GMF41509.1"/>
    </source>
</evidence>
<protein>
    <submittedName>
        <fullName evidence="2">Unnamed protein product</fullName>
    </submittedName>
</protein>